<evidence type="ECO:0000313" key="1">
    <source>
        <dbReference type="EMBL" id="MDX8336280.1"/>
    </source>
</evidence>
<proteinExistence type="predicted"/>
<reference evidence="2" key="1">
    <citation type="submission" date="2023-07" db="EMBL/GenBank/DDBJ databases">
        <authorList>
            <person name="Colorado M.A."/>
            <person name="Villamil L.M."/>
            <person name="Melo J.F."/>
            <person name="Rodriguez J.A."/>
            <person name="Ruiz R.Y."/>
        </authorList>
    </citation>
    <scope>NUCLEOTIDE SEQUENCE [LARGE SCALE GENOMIC DNA]</scope>
    <source>
        <strain evidence="2">C33</strain>
    </source>
</reference>
<sequence>MKKIRVTVSEDIWRLLKKDSEEFGINNNKLCNFILDKFKYTKKFDIDKFIEPQGRPLKKVVQFDLNVANKNIYYDILRANEVEVEAEFFRELFEIYSSQFKYQREIFIFQDTYKTILDAIKNKVKVRINYMKNSYTISPYFIKREDQGDENFIFAYDDENKLYKSLKLKDTIVLGILNEKIQIRDKKYIENIRKNFDPFLGERLLIKAIFTSNGESMLRSFTNYKPKLLKKEDEIYYFEMTLENAKFYFSSFLKEVIIIEPEILREELKKSFLEAYKIYEHSDS</sequence>
<protein>
    <submittedName>
        <fullName evidence="1">WYL domain-containing protein</fullName>
    </submittedName>
</protein>
<name>A0ABU4WD09_9FUSO</name>
<organism evidence="1 2">
    <name type="scientific">Candidatus Cetobacterium colombiensis</name>
    <dbReference type="NCBI Taxonomy" id="3073100"/>
    <lineage>
        <taxon>Bacteria</taxon>
        <taxon>Fusobacteriati</taxon>
        <taxon>Fusobacteriota</taxon>
        <taxon>Fusobacteriia</taxon>
        <taxon>Fusobacteriales</taxon>
        <taxon>Fusobacteriaceae</taxon>
        <taxon>Cetobacterium</taxon>
    </lineage>
</organism>
<evidence type="ECO:0000313" key="2">
    <source>
        <dbReference type="Proteomes" id="UP001279681"/>
    </source>
</evidence>
<dbReference type="Proteomes" id="UP001279681">
    <property type="component" value="Unassembled WGS sequence"/>
</dbReference>
<accession>A0ABU4WD09</accession>
<comment type="caution">
    <text evidence="1">The sequence shown here is derived from an EMBL/GenBank/DDBJ whole genome shotgun (WGS) entry which is preliminary data.</text>
</comment>
<dbReference type="RefSeq" id="WP_320313685.1">
    <property type="nucleotide sequence ID" value="NZ_JAVIKH010000008.1"/>
</dbReference>
<keyword evidence="2" id="KW-1185">Reference proteome</keyword>
<gene>
    <name evidence="1" type="ORF">RFV38_07200</name>
</gene>
<dbReference type="EMBL" id="JAVIKH010000008">
    <property type="protein sequence ID" value="MDX8336280.1"/>
    <property type="molecule type" value="Genomic_DNA"/>
</dbReference>